<feature type="chain" id="PRO_5032443221" evidence="2">
    <location>
        <begin position="23"/>
        <end position="228"/>
    </location>
</feature>
<dbReference type="OrthoDB" id="10071013at2759"/>
<keyword evidence="4" id="KW-1185">Reference proteome</keyword>
<dbReference type="Proteomes" id="UP000663880">
    <property type="component" value="Unassembled WGS sequence"/>
</dbReference>
<feature type="transmembrane region" description="Helical" evidence="1">
    <location>
        <begin position="181"/>
        <end position="203"/>
    </location>
</feature>
<dbReference type="EMBL" id="CAJOBZ010000077">
    <property type="protein sequence ID" value="CAF4955145.1"/>
    <property type="molecule type" value="Genomic_DNA"/>
</dbReference>
<evidence type="ECO:0000313" key="3">
    <source>
        <dbReference type="EMBL" id="CAF4955145.1"/>
    </source>
</evidence>
<reference evidence="3" key="1">
    <citation type="submission" date="2021-02" db="EMBL/GenBank/DDBJ databases">
        <authorList>
            <person name="Steward A R."/>
        </authorList>
    </citation>
    <scope>NUCLEOTIDE SEQUENCE</scope>
</reference>
<dbReference type="AlphaFoldDB" id="A0A821Y8S0"/>
<protein>
    <submittedName>
        <fullName evidence="3">Uncharacterized protein</fullName>
    </submittedName>
</protein>
<evidence type="ECO:0000256" key="1">
    <source>
        <dbReference type="SAM" id="Phobius"/>
    </source>
</evidence>
<keyword evidence="2" id="KW-0732">Signal</keyword>
<evidence type="ECO:0000313" key="4">
    <source>
        <dbReference type="Proteomes" id="UP000663880"/>
    </source>
</evidence>
<organism evidence="3 4">
    <name type="scientific">Pieris macdunnoughi</name>
    <dbReference type="NCBI Taxonomy" id="345717"/>
    <lineage>
        <taxon>Eukaryota</taxon>
        <taxon>Metazoa</taxon>
        <taxon>Ecdysozoa</taxon>
        <taxon>Arthropoda</taxon>
        <taxon>Hexapoda</taxon>
        <taxon>Insecta</taxon>
        <taxon>Pterygota</taxon>
        <taxon>Neoptera</taxon>
        <taxon>Endopterygota</taxon>
        <taxon>Lepidoptera</taxon>
        <taxon>Glossata</taxon>
        <taxon>Ditrysia</taxon>
        <taxon>Papilionoidea</taxon>
        <taxon>Pieridae</taxon>
        <taxon>Pierinae</taxon>
        <taxon>Pieris</taxon>
    </lineage>
</organism>
<sequence length="228" mass="25938">MTLIRLFCAVFLFLPFTNNVYSEQIVTTSNDIKILPNLLQHLNKKLLIESEGGPLTNTTVTIPKENNSMVINLDTELLKNKSNSVVPRKGVKYHLEENKSNEQDSLSSGDMITLDESSNFTNILKPISNKSGLQIEEKHNKTIVHKPTVLSSQILDKLSEKIEFQPDAKVKKIHENSRPDLVMPIVITILVVPMFAVVGYMALKRGQDAWKNRHYKRMDFLLDGMYND</sequence>
<name>A0A821Y8S0_9NEOP</name>
<keyword evidence="1" id="KW-0812">Transmembrane</keyword>
<evidence type="ECO:0000256" key="2">
    <source>
        <dbReference type="SAM" id="SignalP"/>
    </source>
</evidence>
<proteinExistence type="predicted"/>
<keyword evidence="1" id="KW-1133">Transmembrane helix</keyword>
<feature type="signal peptide" evidence="2">
    <location>
        <begin position="1"/>
        <end position="22"/>
    </location>
</feature>
<keyword evidence="1" id="KW-0472">Membrane</keyword>
<accession>A0A821Y8S0</accession>
<gene>
    <name evidence="3" type="ORF">PMACD_LOCUS16119</name>
</gene>
<comment type="caution">
    <text evidence="3">The sequence shown here is derived from an EMBL/GenBank/DDBJ whole genome shotgun (WGS) entry which is preliminary data.</text>
</comment>